<dbReference type="InterPro" id="IPR019927">
    <property type="entry name" value="Ribosomal_uL3_bac/org-type"/>
</dbReference>
<evidence type="ECO:0000256" key="1">
    <source>
        <dbReference type="ARBA" id="ARBA00002570"/>
    </source>
</evidence>
<evidence type="ECO:0000256" key="3">
    <source>
        <dbReference type="ARBA" id="ARBA00022730"/>
    </source>
</evidence>
<dbReference type="Gene3D" id="2.40.30.10">
    <property type="entry name" value="Translation factors"/>
    <property type="match status" value="1"/>
</dbReference>
<dbReference type="PANTHER" id="PTHR11229:SF16">
    <property type="entry name" value="LARGE RIBOSOMAL SUBUNIT PROTEIN UL3C"/>
    <property type="match status" value="1"/>
</dbReference>
<dbReference type="InterPro" id="IPR000597">
    <property type="entry name" value="Ribosomal_uL3"/>
</dbReference>
<keyword evidence="5 9" id="KW-0689">Ribosomal protein</keyword>
<evidence type="ECO:0000256" key="4">
    <source>
        <dbReference type="ARBA" id="ARBA00022884"/>
    </source>
</evidence>
<reference evidence="9" key="1">
    <citation type="submission" date="2020-01" db="EMBL/GenBank/DDBJ databases">
        <authorList>
            <person name="Meier V. D."/>
            <person name="Meier V D."/>
        </authorList>
    </citation>
    <scope>NUCLEOTIDE SEQUENCE</scope>
    <source>
        <strain evidence="9">HLG_WM_MAG_12</strain>
    </source>
</reference>
<gene>
    <name evidence="9" type="ORF">HELGO_WM2576</name>
</gene>
<dbReference type="GO" id="GO:0006412">
    <property type="term" value="P:translation"/>
    <property type="evidence" value="ECO:0007669"/>
    <property type="project" value="UniProtKB-UniRule"/>
</dbReference>
<evidence type="ECO:0000256" key="8">
    <source>
        <dbReference type="NCBIfam" id="TIGR03625"/>
    </source>
</evidence>
<dbReference type="FunFam" id="2.40.30.10:FF:000004">
    <property type="entry name" value="50S ribosomal protein L3"/>
    <property type="match status" value="1"/>
</dbReference>
<evidence type="ECO:0000313" key="9">
    <source>
        <dbReference type="EMBL" id="CAA6802686.1"/>
    </source>
</evidence>
<evidence type="ECO:0000256" key="7">
    <source>
        <dbReference type="ARBA" id="ARBA00025982"/>
    </source>
</evidence>
<dbReference type="GO" id="GO:0019843">
    <property type="term" value="F:rRNA binding"/>
    <property type="evidence" value="ECO:0007669"/>
    <property type="project" value="UniProtKB-KW"/>
</dbReference>
<keyword evidence="3" id="KW-0699">rRNA-binding</keyword>
<accession>A0A6S6S911</accession>
<comment type="function">
    <text evidence="1">One of the primary rRNA binding proteins, it binds directly near the 3'-end of the 23S rRNA, where it nucleates assembly of the 50S subunit.</text>
</comment>
<dbReference type="GO" id="GO:0022625">
    <property type="term" value="C:cytosolic large ribosomal subunit"/>
    <property type="evidence" value="ECO:0007669"/>
    <property type="project" value="TreeGrafter"/>
</dbReference>
<evidence type="ECO:0000256" key="5">
    <source>
        <dbReference type="ARBA" id="ARBA00022980"/>
    </source>
</evidence>
<evidence type="ECO:0000256" key="2">
    <source>
        <dbReference type="ARBA" id="ARBA00006540"/>
    </source>
</evidence>
<comment type="subunit">
    <text evidence="7">Part of the 50S ribosomal subunit. Forms a cluster with proteins L14 and L19.</text>
</comment>
<comment type="similarity">
    <text evidence="2">Belongs to the universal ribosomal protein uL3 family.</text>
</comment>
<name>A0A6S6S911_9BACT</name>
<organism evidence="9">
    <name type="scientific">uncultured Campylobacterales bacterium</name>
    <dbReference type="NCBI Taxonomy" id="352960"/>
    <lineage>
        <taxon>Bacteria</taxon>
        <taxon>Pseudomonadati</taxon>
        <taxon>Campylobacterota</taxon>
        <taxon>Epsilonproteobacteria</taxon>
        <taxon>Campylobacterales</taxon>
        <taxon>environmental samples</taxon>
    </lineage>
</organism>
<proteinExistence type="inferred from homology"/>
<protein>
    <recommendedName>
        <fullName evidence="8">50S ribosomal protein L3</fullName>
    </recommendedName>
</protein>
<dbReference type="GO" id="GO:0003735">
    <property type="term" value="F:structural constituent of ribosome"/>
    <property type="evidence" value="ECO:0007669"/>
    <property type="project" value="UniProtKB-UniRule"/>
</dbReference>
<dbReference type="EMBL" id="CACVAW010000010">
    <property type="protein sequence ID" value="CAA6802686.1"/>
    <property type="molecule type" value="Genomic_DNA"/>
</dbReference>
<dbReference type="SUPFAM" id="SSF50447">
    <property type="entry name" value="Translation proteins"/>
    <property type="match status" value="1"/>
</dbReference>
<dbReference type="NCBIfam" id="TIGR03625">
    <property type="entry name" value="L3_bact"/>
    <property type="match status" value="1"/>
</dbReference>
<keyword evidence="6" id="KW-0687">Ribonucleoprotein</keyword>
<dbReference type="AlphaFoldDB" id="A0A6S6S911"/>
<dbReference type="InterPro" id="IPR009000">
    <property type="entry name" value="Transl_B-barrel_sf"/>
</dbReference>
<keyword evidence="4" id="KW-0694">RNA-binding</keyword>
<dbReference type="Pfam" id="PF00297">
    <property type="entry name" value="Ribosomal_L3"/>
    <property type="match status" value="1"/>
</dbReference>
<evidence type="ECO:0000256" key="6">
    <source>
        <dbReference type="ARBA" id="ARBA00023274"/>
    </source>
</evidence>
<sequence>MEFIIEKIGMSRTVTTNSSAVTLCKVLDQKVCEVNENVATVAYTFGKTTNKAIQGQQKKYNLSKEFNRFVTLDVANTEAGDIDTSALVEGVKVKLSLESKGRGFSGVIKRWNFAGGPGSHGSRFHRTTGSIGNAEFPGRVMKNKKMPGQYGNKKITVKNEILSFDAQTGIVVLKGSIPGSNGSLGKLRISK</sequence>
<dbReference type="PANTHER" id="PTHR11229">
    <property type="entry name" value="50S RIBOSOMAL PROTEIN L3"/>
    <property type="match status" value="1"/>
</dbReference>